<feature type="coiled-coil region" evidence="1">
    <location>
        <begin position="98"/>
        <end position="125"/>
    </location>
</feature>
<sequence>MRGLLFLLFNVMFFISPSLLYGQDNTDDKDTTKISGVVSDSTKCRGCEPAAITTPKAPNLGNVVMVPVPAVPLSAPGISHLIQSPEDNKTLANISARLDSMKKTVDAQTRVINELNQRIAKIESKEQK</sequence>
<name>A0A7U4K2L1_YEREN</name>
<organism evidence="2 3">
    <name type="scientific">Yersinia enterocolitica LC20</name>
    <dbReference type="NCBI Taxonomy" id="1443113"/>
    <lineage>
        <taxon>Bacteria</taxon>
        <taxon>Pseudomonadati</taxon>
        <taxon>Pseudomonadota</taxon>
        <taxon>Gammaproteobacteria</taxon>
        <taxon>Enterobacterales</taxon>
        <taxon>Yersiniaceae</taxon>
        <taxon>Yersinia</taxon>
    </lineage>
</organism>
<dbReference type="EMBL" id="CP007448">
    <property type="protein sequence ID" value="AHM75596.1"/>
    <property type="molecule type" value="Genomic_DNA"/>
</dbReference>
<reference evidence="2 3" key="1">
    <citation type="submission" date="2017-11" db="EMBL/GenBank/DDBJ databases">
        <title>The complete genome sequence and comparative genome analysis of Yersinia enterocolitica strain LC20.</title>
        <authorList>
            <person name="Shi G."/>
            <person name="Su M."/>
            <person name="Liang J."/>
            <person name="Gu W."/>
            <person name="Xiao Y."/>
            <person name="Zhang Z."/>
            <person name="Qiu H."/>
            <person name="Duan R."/>
            <person name="Zhang Z."/>
            <person name="Li Y."/>
            <person name="Zhang X."/>
            <person name="Ling Y."/>
            <person name="Song L."/>
            <person name="Chen M."/>
            <person name="Zhao Y."/>
            <person name="Wu J."/>
            <person name="Jing H."/>
            <person name="Xiao J."/>
            <person name="Wang X."/>
        </authorList>
    </citation>
    <scope>NUCLEOTIDE SEQUENCE [LARGE SCALE GENOMIC DNA]</scope>
    <source>
        <strain evidence="2 3">LC20</strain>
    </source>
</reference>
<dbReference type="AlphaFoldDB" id="A0A7U4K2L1"/>
<gene>
    <name evidence="2" type="ORF">LC20_04343</name>
</gene>
<accession>A0A7U4K2L1</accession>
<keyword evidence="1" id="KW-0175">Coiled coil</keyword>
<evidence type="ECO:0000313" key="2">
    <source>
        <dbReference type="EMBL" id="AHM75596.1"/>
    </source>
</evidence>
<dbReference type="Proteomes" id="UP000230961">
    <property type="component" value="Chromosome"/>
</dbReference>
<evidence type="ECO:0000313" key="3">
    <source>
        <dbReference type="Proteomes" id="UP000230961"/>
    </source>
</evidence>
<evidence type="ECO:0000256" key="1">
    <source>
        <dbReference type="SAM" id="Coils"/>
    </source>
</evidence>
<dbReference type="KEGG" id="yel:LC20_04343"/>
<protein>
    <submittedName>
        <fullName evidence="2">Uncharacterized protein</fullName>
    </submittedName>
</protein>
<proteinExistence type="predicted"/>